<proteinExistence type="predicted"/>
<dbReference type="InterPro" id="IPR005046">
    <property type="entry name" value="DUF285"/>
</dbReference>
<dbReference type="SUPFAM" id="SSF141571">
    <property type="entry name" value="Pentapeptide repeat-like"/>
    <property type="match status" value="1"/>
</dbReference>
<keyword evidence="3" id="KW-1185">Reference proteome</keyword>
<dbReference type="AlphaFoldDB" id="A0A1J1E9P2"/>
<dbReference type="KEGG" id="ise:JBKA6_0235"/>
<evidence type="ECO:0000313" key="2">
    <source>
        <dbReference type="EMBL" id="BAV94248.1"/>
    </source>
</evidence>
<feature type="region of interest" description="Disordered" evidence="1">
    <location>
        <begin position="1258"/>
        <end position="1280"/>
    </location>
</feature>
<dbReference type="Gene3D" id="2.160.20.80">
    <property type="entry name" value="E3 ubiquitin-protein ligase SopA"/>
    <property type="match status" value="1"/>
</dbReference>
<name>A0A1J1E9P2_9FLAO</name>
<reference evidence="2 3" key="1">
    <citation type="submission" date="2014-03" db="EMBL/GenBank/DDBJ databases">
        <title>complete genome sequence of Flavobacteriaceae bacterium JBKA-6.</title>
        <authorList>
            <person name="Takano T."/>
            <person name="Nakamura Y."/>
            <person name="Takuma S."/>
            <person name="Yasuike M."/>
            <person name="Matsuyama T."/>
            <person name="Sakai T."/>
            <person name="Fujiwara A."/>
            <person name="Kimoto K."/>
            <person name="Fukuda Y."/>
            <person name="Kondo H."/>
            <person name="Hirono I."/>
            <person name="Nakayasu C."/>
        </authorList>
    </citation>
    <scope>NUCLEOTIDE SEQUENCE [LARGE SCALE GENOMIC DNA]</scope>
    <source>
        <strain evidence="2 3">JBKA-6</strain>
    </source>
</reference>
<feature type="compositionally biased region" description="Basic and acidic residues" evidence="1">
    <location>
        <begin position="1268"/>
        <end position="1280"/>
    </location>
</feature>
<sequence length="1280" mass="140471">MFKKNYFVKSVIFSFVLLSAIIFSCDKKNIIEDDLDICINSFELLNSENERKNLGSDIISEINAQEHTISLTVPHIAELTGLKFNIKLCEGTTISPASGEEVNFEVIEESTEEETTKKPSPQRYKKIFTLTKGGTQKEYTVIITRALSSDCSISSFELKKTENNGKIFGDRVGQITKTDGANTITLHVSDAANLDDLTPTIIHTGAIITSGEVVSTTENSITTTTVNYTVTAEDGKTTKVYAVKYVKSLSSDNRISKFEFKKESNVNDGLKLTRSSIAEEGKTVDVTIDNSAGTVKVKVSTEAYITDLIPTITRHTSATISPEIAAHNYSNGNKVYTITAEDGQTKQYTVSIATDLSNAKEISSFKLEKSKNETKIFGDREGVITESTDTSTITLHVSDAATLTDLKPTIIHTGASITSGEVVSTTVNSITTTTVSYTVTAADGKTKVYEVKYVKDLSSNNRISKFEFKKENNVNDGLKLTRSSAAERGKTADVTIDNSAGTIKVKVSTAATITALTPTITKHASATISPAEGIHDYATSKTYTITAQDGQTKQYTVSVFKDLSNTKDISSFKFEHAQNGDKGFNGQDYGGTINNPSNADWEGTITIAKMPHTITNLTGLKPTIAISASATVNPAAEVVQNFTRGTAVVYTVTAQDGTTRNYNVTIGELSAMADITSFKIKQLDHSIIAPNVTTDMTISPTNGGNDYTIVLDGEDDNDVKLKPEIVVSPSATVNPASGAETTFTYGIAQTYTVTAENGATKVYSVTVKSSNSKMKSFKFKTSDVNNSSKRIVQDVTGVIDHGTKTVTVNVAHDAELNGLTPHIELCKGASISPEATTPQDFSSEKTYTVTAQDGKSTANYAVTVYTLKKEFISKWRTNRTYEKIQLPIYDGGDYDFIVDWGDGTEPKRITNDNIVDASHMYLHSGEKTITITGKIEGFNFGEVFKCNAYNSSIIGCADAEKIIGISSWGELKFGNRGGYFDGCKNLTFLPLEAPNLEGVTNMNSMFRGAINFNQNIGNWNVSNVTSMYRMFMGATFFNQNLNNWNVSNVQMMNSMFLLARFFNQNLNNWNVSNVKDMEYMFAGATDFNQDLSSWNVSNVQIMEAMFSGATAFNKDLSSWNVSNVKYMRRMFEGATSFNQNIGSWNVSRVSSMSEMFRGAINFNQNIGNWNVSNVEDMEWMFTSATAFNQDISSWNVSNVMKMDQMFKDAVSFNQNISKWDLCKSMYSMGLMFSGATSFKQDLSKWKVPRGTSMIHMFENSGMPYSGSDKSEHPTHKTSDY</sequence>
<keyword evidence="2" id="KW-0472">Membrane</keyword>
<dbReference type="NCBIfam" id="TIGR02167">
    <property type="entry name" value="Liste_lipo_26"/>
    <property type="match status" value="4"/>
</dbReference>
<organism evidence="2 3">
    <name type="scientific">Ichthyobacterium seriolicida</name>
    <dbReference type="NCBI Taxonomy" id="242600"/>
    <lineage>
        <taxon>Bacteria</taxon>
        <taxon>Pseudomonadati</taxon>
        <taxon>Bacteroidota</taxon>
        <taxon>Flavobacteriia</taxon>
        <taxon>Flavobacteriales</taxon>
        <taxon>Ichthyobacteriaceae</taxon>
        <taxon>Ichthyobacterium</taxon>
    </lineage>
</organism>
<dbReference type="Proteomes" id="UP000243197">
    <property type="component" value="Chromosome"/>
</dbReference>
<evidence type="ECO:0000256" key="1">
    <source>
        <dbReference type="SAM" id="MobiDB-lite"/>
    </source>
</evidence>
<dbReference type="PROSITE" id="PS51257">
    <property type="entry name" value="PROKAR_LIPOPROTEIN"/>
    <property type="match status" value="1"/>
</dbReference>
<dbReference type="Gene3D" id="2.60.40.2340">
    <property type="match status" value="8"/>
</dbReference>
<dbReference type="Pfam" id="PF03382">
    <property type="entry name" value="DUF285"/>
    <property type="match status" value="1"/>
</dbReference>
<gene>
    <name evidence="2" type="ORF">JBKA6_0235</name>
</gene>
<dbReference type="RefSeq" id="WP_096685023.1">
    <property type="nucleotide sequence ID" value="NZ_AP014564.1"/>
</dbReference>
<protein>
    <submittedName>
        <fullName evidence="2">Transmembrane protein</fullName>
    </submittedName>
</protein>
<keyword evidence="2" id="KW-0812">Transmembrane</keyword>
<dbReference type="OrthoDB" id="713122at2"/>
<accession>A0A1J1E9P2</accession>
<evidence type="ECO:0000313" key="3">
    <source>
        <dbReference type="Proteomes" id="UP000243197"/>
    </source>
</evidence>
<dbReference type="InterPro" id="IPR011889">
    <property type="entry name" value="Liste_lipo_26"/>
</dbReference>
<dbReference type="EMBL" id="AP014564">
    <property type="protein sequence ID" value="BAV94248.1"/>
    <property type="molecule type" value="Genomic_DNA"/>
</dbReference>